<protein>
    <recommendedName>
        <fullName evidence="3">Phosphodiesterase</fullName>
        <ecNumber evidence="3">3.1.4.-</ecNumber>
    </recommendedName>
</protein>
<dbReference type="GO" id="GO:0046872">
    <property type="term" value="F:metal ion binding"/>
    <property type="evidence" value="ECO:0007669"/>
    <property type="project" value="UniProtKB-KW"/>
</dbReference>
<dbReference type="SUPFAM" id="SSF109604">
    <property type="entry name" value="HD-domain/PDEase-like"/>
    <property type="match status" value="1"/>
</dbReference>
<sequence>MAHVFLISSSHTSSLYHSVDASSVRHLASFTPLIRALLKDGNSEKDVSRATVVIIDTQSPSQTGDSLDSLSYEEKYVFLHYFFSHTNLIVVSSHAFADSATVAQLDSAVRSVGSVIGTRISRVAVWTGTSGFASDDAFASETLKQQFGMVVPTMTRVLYLTSNLSEVTEKMLKSLRLRLLQALDFKLILSQHSDKHLSKLCHCVGHWAFPAHELSNDDLVYCVYLMLDYAVKFVVANGAPSELVVPTSNKLLALAFMTRDTYKKGNQFHNFRHAVDVLQACFFYLIRLKCLPVFEQYETDPKADETHIFNGKKSFMRYLTLVPIPEHPVTDSSSVPLLTPIQSLGLLVAALGHDVGHPGVTNAFMIKHSTPTSQIYNERSVLEMFHSSVFTNKILKIAWPSLLQCNISTDSNVNICQLITSSILATDMAEHFEYIQKLKEMPEILRADEQVKLMSSLLIKCADISNVTRPLRVSSLWALILLREFEEVDKLEKIIRNEGTVELDVDYPQLPLTLGEILEANPCIHKGQLFFINTFAEGLFNSVLDHFKELKYTSDIIAENKLFWQTHAEKLS</sequence>
<keyword evidence="1 3" id="KW-0479">Metal-binding</keyword>
<evidence type="ECO:0000313" key="5">
    <source>
        <dbReference type="EMBL" id="RKP32159.1"/>
    </source>
</evidence>
<reference evidence="6" key="1">
    <citation type="journal article" date="2018" name="Nat. Microbiol.">
        <title>Leveraging single-cell genomics to expand the fungal tree of life.</title>
        <authorList>
            <person name="Ahrendt S.R."/>
            <person name="Quandt C.A."/>
            <person name="Ciobanu D."/>
            <person name="Clum A."/>
            <person name="Salamov A."/>
            <person name="Andreopoulos B."/>
            <person name="Cheng J.F."/>
            <person name="Woyke T."/>
            <person name="Pelin A."/>
            <person name="Henrissat B."/>
            <person name="Reynolds N.K."/>
            <person name="Benny G.L."/>
            <person name="Smith M.E."/>
            <person name="James T.Y."/>
            <person name="Grigoriev I.V."/>
        </authorList>
    </citation>
    <scope>NUCLEOTIDE SEQUENCE [LARGE SCALE GENOMIC DNA]</scope>
    <source>
        <strain evidence="6">Baker2002</strain>
    </source>
</reference>
<dbReference type="CDD" id="cd00077">
    <property type="entry name" value="HDc"/>
    <property type="match status" value="1"/>
</dbReference>
<evidence type="ECO:0000256" key="2">
    <source>
        <dbReference type="ARBA" id="ARBA00022801"/>
    </source>
</evidence>
<organism evidence="5 6">
    <name type="scientific">Metschnikowia bicuspidata</name>
    <dbReference type="NCBI Taxonomy" id="27322"/>
    <lineage>
        <taxon>Eukaryota</taxon>
        <taxon>Fungi</taxon>
        <taxon>Dikarya</taxon>
        <taxon>Ascomycota</taxon>
        <taxon>Saccharomycotina</taxon>
        <taxon>Pichiomycetes</taxon>
        <taxon>Metschnikowiaceae</taxon>
        <taxon>Metschnikowia</taxon>
    </lineage>
</organism>
<evidence type="ECO:0000256" key="1">
    <source>
        <dbReference type="ARBA" id="ARBA00022723"/>
    </source>
</evidence>
<dbReference type="Gene3D" id="1.10.1300.10">
    <property type="entry name" value="3'5'-cyclic nucleotide phosphodiesterase, catalytic domain"/>
    <property type="match status" value="1"/>
</dbReference>
<dbReference type="EMBL" id="ML004433">
    <property type="protein sequence ID" value="RKP32159.1"/>
    <property type="molecule type" value="Genomic_DNA"/>
</dbReference>
<dbReference type="EC" id="3.1.4.-" evidence="3"/>
<feature type="domain" description="PDEase" evidence="4">
    <location>
        <begin position="176"/>
        <end position="571"/>
    </location>
</feature>
<name>A0A4V1J3I3_9ASCO</name>
<accession>A0A4V1J3I3</accession>
<dbReference type="PROSITE" id="PS00126">
    <property type="entry name" value="PDEASE_I_1"/>
    <property type="match status" value="1"/>
</dbReference>
<dbReference type="GO" id="GO:0007165">
    <property type="term" value="P:signal transduction"/>
    <property type="evidence" value="ECO:0007669"/>
    <property type="project" value="InterPro"/>
</dbReference>
<dbReference type="OrthoDB" id="546632at2759"/>
<dbReference type="Pfam" id="PF00233">
    <property type="entry name" value="PDEase_I"/>
    <property type="match status" value="1"/>
</dbReference>
<dbReference type="AlphaFoldDB" id="A0A4V1J3I3"/>
<dbReference type="PANTHER" id="PTHR11347">
    <property type="entry name" value="CYCLIC NUCLEOTIDE PHOSPHODIESTERASE"/>
    <property type="match status" value="1"/>
</dbReference>
<dbReference type="InterPro" id="IPR003607">
    <property type="entry name" value="HD/PDEase_dom"/>
</dbReference>
<dbReference type="GO" id="GO:0004114">
    <property type="term" value="F:3',5'-cyclic-nucleotide phosphodiesterase activity"/>
    <property type="evidence" value="ECO:0007669"/>
    <property type="project" value="InterPro"/>
</dbReference>
<gene>
    <name evidence="5" type="ORF">METBISCDRAFT_12556</name>
</gene>
<dbReference type="InterPro" id="IPR002073">
    <property type="entry name" value="PDEase_catalytic_dom"/>
</dbReference>
<comment type="similarity">
    <text evidence="3">Belongs to the cyclic nucleotide phosphodiesterase family.</text>
</comment>
<dbReference type="Proteomes" id="UP000268321">
    <property type="component" value="Unassembled WGS sequence"/>
</dbReference>
<keyword evidence="6" id="KW-1185">Reference proteome</keyword>
<proteinExistence type="inferred from homology"/>
<evidence type="ECO:0000259" key="4">
    <source>
        <dbReference type="PROSITE" id="PS51845"/>
    </source>
</evidence>
<evidence type="ECO:0000313" key="6">
    <source>
        <dbReference type="Proteomes" id="UP000268321"/>
    </source>
</evidence>
<dbReference type="PROSITE" id="PS51845">
    <property type="entry name" value="PDEASE_I_2"/>
    <property type="match status" value="1"/>
</dbReference>
<keyword evidence="2 3" id="KW-0378">Hydrolase</keyword>
<dbReference type="InterPro" id="IPR036971">
    <property type="entry name" value="PDEase_catalytic_dom_sf"/>
</dbReference>
<dbReference type="InterPro" id="IPR023174">
    <property type="entry name" value="PDEase_CS"/>
</dbReference>
<evidence type="ECO:0000256" key="3">
    <source>
        <dbReference type="RuleBase" id="RU363067"/>
    </source>
</evidence>
<comment type="cofactor">
    <cofactor evidence="3">
        <name>a divalent metal cation</name>
        <dbReference type="ChEBI" id="CHEBI:60240"/>
    </cofactor>
    <text evidence="3">Binds 2 divalent metal cations per subunit. Site 1 may preferentially bind zinc ions, while site 2 has a preference for magnesium and/or manganese ions.</text>
</comment>